<keyword evidence="5 8" id="KW-0472">Membrane</keyword>
<feature type="domain" description="ABC transmembrane type-1" evidence="9">
    <location>
        <begin position="19"/>
        <end position="202"/>
    </location>
</feature>
<dbReference type="InterPro" id="IPR051204">
    <property type="entry name" value="ABC_transp_perm/SBD"/>
</dbReference>
<evidence type="ECO:0000256" key="8">
    <source>
        <dbReference type="RuleBase" id="RU363032"/>
    </source>
</evidence>
<evidence type="ECO:0000313" key="12">
    <source>
        <dbReference type="Proteomes" id="UP000196151"/>
    </source>
</evidence>
<keyword evidence="4 8" id="KW-1133">Transmembrane helix</keyword>
<dbReference type="RefSeq" id="WP_087640632.1">
    <property type="nucleotide sequence ID" value="NZ_CP147246.1"/>
</dbReference>
<dbReference type="Gene3D" id="1.10.3720.10">
    <property type="entry name" value="MetI-like"/>
    <property type="match status" value="1"/>
</dbReference>
<feature type="transmembrane region" description="Helical" evidence="8">
    <location>
        <begin position="209"/>
        <end position="226"/>
    </location>
</feature>
<feature type="transmembrane region" description="Helical" evidence="8">
    <location>
        <begin position="147"/>
        <end position="172"/>
    </location>
</feature>
<comment type="similarity">
    <text evidence="8">Belongs to the binding-protein-dependent transport system permease family.</text>
</comment>
<evidence type="ECO:0000259" key="9">
    <source>
        <dbReference type="PROSITE" id="PS50928"/>
    </source>
</evidence>
<evidence type="ECO:0000256" key="5">
    <source>
        <dbReference type="ARBA" id="ARBA00023136"/>
    </source>
</evidence>
<evidence type="ECO:0000256" key="1">
    <source>
        <dbReference type="ARBA" id="ARBA00004141"/>
    </source>
</evidence>
<dbReference type="Gene3D" id="3.40.190.120">
    <property type="entry name" value="Osmoprotection protein (prox), domain 2"/>
    <property type="match status" value="1"/>
</dbReference>
<dbReference type="Pfam" id="PF04069">
    <property type="entry name" value="OpuAC"/>
    <property type="match status" value="1"/>
</dbReference>
<dbReference type="CDD" id="cd06261">
    <property type="entry name" value="TM_PBP2"/>
    <property type="match status" value="1"/>
</dbReference>
<comment type="similarity">
    <text evidence="6">In the C-terminal section; belongs to the OsmX family.</text>
</comment>
<dbReference type="Proteomes" id="UP000196151">
    <property type="component" value="Chromosome"/>
</dbReference>
<dbReference type="Gene3D" id="3.40.190.10">
    <property type="entry name" value="Periplasmic binding protein-like II"/>
    <property type="match status" value="1"/>
</dbReference>
<keyword evidence="2 8" id="KW-0813">Transport</keyword>
<name>A0A200J830_9ENTE</name>
<proteinExistence type="inferred from homology"/>
<dbReference type="AlphaFoldDB" id="A0A200J830"/>
<sequence>MGKLIETLAARKEEFIQAVVEHIQLSLLSLLIAILLAIPLAILLTNYKKAAEAVLQITGIFQTIPSLALLGLLIPIIGIGTPPAVVALVIYALFPILQNTYTGLTEIDPSLEEAAEAFGMSKREKLIKFELQLALPYIISGIRTATVMIIGTATLAALIGAGGLGSFILLGIDRNNVYLILIGAISSAVLAVLFNYGIHLLEKATVKRIVTAFMVLLALLIGSFVYTHQEAEQKEITIAGKLGAEPDIIINMYKELIENNSDIHVNLKTNFGKTSFLFNALKSGEIDVYPEFTGTVLETFLKDNKNTSNDPRKVYEYARDQIKQQENMDYLEPMRYQNTYAVAVKRSFAEENGLKTIEDLKKVEGQLKAGFTLEFIDRDDGYRGLQKLYGLNVEVKSMEPSLRYQAINNGDVNVVDAYSTDSELKQYDLVILKDNKQLFPPYQGAPLLKAETLKKYPELKDLLEPLVGKITEEEMSDMNYQVNVEQKDPAAVAHDYLVKHKLLEE</sequence>
<dbReference type="EMBL" id="CP147246">
    <property type="protein sequence ID" value="WYJ94079.1"/>
    <property type="molecule type" value="Genomic_DNA"/>
</dbReference>
<dbReference type="InterPro" id="IPR058089">
    <property type="entry name" value="EgtUBC_SBD"/>
</dbReference>
<reference evidence="11" key="3">
    <citation type="submission" date="2024-03" db="EMBL/GenBank/DDBJ databases">
        <title>The Genome Sequence of Enterococcus sp. DIV0238c.</title>
        <authorList>
            <consortium name="The Broad Institute Genomics Platform"/>
            <consortium name="The Broad Institute Microbial Omics Core"/>
            <consortium name="The Broad Institute Genomic Center for Infectious Diseases"/>
            <person name="Earl A."/>
            <person name="Manson A."/>
            <person name="Gilmore M."/>
            <person name="Schwartman J."/>
            <person name="Shea T."/>
            <person name="Abouelleil A."/>
            <person name="Cao P."/>
            <person name="Chapman S."/>
            <person name="Cusick C."/>
            <person name="Young S."/>
            <person name="Neafsey D."/>
            <person name="Nusbaum C."/>
            <person name="Birren B."/>
        </authorList>
    </citation>
    <scope>NUCLEOTIDE SEQUENCE</scope>
    <source>
        <strain evidence="11">9D6_DIV0238</strain>
    </source>
</reference>
<feature type="transmembrane region" description="Helical" evidence="8">
    <location>
        <begin position="67"/>
        <end position="94"/>
    </location>
</feature>
<dbReference type="PROSITE" id="PS50928">
    <property type="entry name" value="ABC_TM1"/>
    <property type="match status" value="1"/>
</dbReference>
<dbReference type="InterPro" id="IPR007210">
    <property type="entry name" value="ABC_Gly_betaine_transp_sub-bd"/>
</dbReference>
<dbReference type="PANTHER" id="PTHR30177:SF4">
    <property type="entry name" value="OSMOPROTECTANT IMPORT PERMEASE PROTEIN OSMW"/>
    <property type="match status" value="1"/>
</dbReference>
<comment type="subcellular location">
    <subcellularLocation>
        <location evidence="8">Cell membrane</location>
        <topology evidence="8">Multi-pass membrane protein</topology>
    </subcellularLocation>
    <subcellularLocation>
        <location evidence="1">Membrane</location>
        <topology evidence="1">Multi-pass membrane protein</topology>
    </subcellularLocation>
</comment>
<organism evidence="10">
    <name type="scientific">Candidatus Enterococcus dunnyi</name>
    <dbReference type="NCBI Taxonomy" id="1834192"/>
    <lineage>
        <taxon>Bacteria</taxon>
        <taxon>Bacillati</taxon>
        <taxon>Bacillota</taxon>
        <taxon>Bacilli</taxon>
        <taxon>Lactobacillales</taxon>
        <taxon>Enterococcaceae</taxon>
        <taxon>Enterococcus</taxon>
    </lineage>
</organism>
<evidence type="ECO:0000256" key="7">
    <source>
        <dbReference type="ARBA" id="ARBA00035652"/>
    </source>
</evidence>
<gene>
    <name evidence="10" type="ORF">A5889_001496</name>
    <name evidence="11" type="ORF">A5889_001581</name>
</gene>
<reference evidence="11" key="2">
    <citation type="submission" date="2017-05" db="EMBL/GenBank/DDBJ databases">
        <authorList>
            <consortium name="The Broad Institute Genomics Platform"/>
            <consortium name="The Broad Institute Genomic Center for Infectious Diseases"/>
            <person name="Earl A."/>
            <person name="Manson A."/>
            <person name="Schwartman J."/>
            <person name="Gilmore M."/>
            <person name="Abouelleil A."/>
            <person name="Cao P."/>
            <person name="Chapman S."/>
            <person name="Cusick C."/>
            <person name="Shea T."/>
            <person name="Young S."/>
            <person name="Neafsey D."/>
            <person name="Nusbaum C."/>
            <person name="Birren B."/>
        </authorList>
    </citation>
    <scope>NUCLEOTIDE SEQUENCE</scope>
    <source>
        <strain evidence="11">9D6_DIV0238</strain>
    </source>
</reference>
<evidence type="ECO:0000256" key="2">
    <source>
        <dbReference type="ARBA" id="ARBA00022448"/>
    </source>
</evidence>
<dbReference type="GO" id="GO:0043190">
    <property type="term" value="C:ATP-binding cassette (ABC) transporter complex"/>
    <property type="evidence" value="ECO:0007669"/>
    <property type="project" value="InterPro"/>
</dbReference>
<protein>
    <submittedName>
        <fullName evidence="10">Glycine betaine/carnitine/choline ABC transporter glycine betaine/carnitine/choline-binding protein</fullName>
    </submittedName>
</protein>
<feature type="transmembrane region" description="Helical" evidence="8">
    <location>
        <begin position="178"/>
        <end position="197"/>
    </location>
</feature>
<dbReference type="FunFam" id="3.40.190.120:FF:000002">
    <property type="entry name" value="Osmoprotectant ABC transporter, permease protein"/>
    <property type="match status" value="1"/>
</dbReference>
<dbReference type="EMBL" id="NIBQ01000002">
    <property type="protein sequence ID" value="OUZ32787.1"/>
    <property type="molecule type" value="Genomic_DNA"/>
</dbReference>
<comment type="similarity">
    <text evidence="7">In the N-terminal section; belongs to the binding-protein-dependent transport system permease family.</text>
</comment>
<dbReference type="SUPFAM" id="SSF161098">
    <property type="entry name" value="MetI-like"/>
    <property type="match status" value="1"/>
</dbReference>
<accession>A0A200J830</accession>
<evidence type="ECO:0000256" key="3">
    <source>
        <dbReference type="ARBA" id="ARBA00022692"/>
    </source>
</evidence>
<dbReference type="Pfam" id="PF00528">
    <property type="entry name" value="BPD_transp_1"/>
    <property type="match status" value="1"/>
</dbReference>
<dbReference type="GO" id="GO:0022857">
    <property type="term" value="F:transmembrane transporter activity"/>
    <property type="evidence" value="ECO:0007669"/>
    <property type="project" value="InterPro"/>
</dbReference>
<reference evidence="10" key="1">
    <citation type="submission" date="2017-05" db="EMBL/GenBank/DDBJ databases">
        <title>The Genome Sequence of Enterococcus sp. 9D6_DIV0238.</title>
        <authorList>
            <consortium name="The Broad Institute Genomics Platform"/>
            <consortium name="The Broad Institute Genomic Center for Infectious Diseases"/>
            <person name="Earl A."/>
            <person name="Manson A."/>
            <person name="Schwartman J."/>
            <person name="Gilmore M."/>
            <person name="Abouelleil A."/>
            <person name="Cao P."/>
            <person name="Chapman S."/>
            <person name="Cusick C."/>
            <person name="Shea T."/>
            <person name="Young S."/>
            <person name="Neafsey D."/>
            <person name="Nusbaum C."/>
            <person name="Birren B."/>
        </authorList>
    </citation>
    <scope>NUCLEOTIDE SEQUENCE [LARGE SCALE GENOMIC DNA]</scope>
    <source>
        <strain evidence="10">9D6_DIV0238</strain>
    </source>
</reference>
<dbReference type="PANTHER" id="PTHR30177">
    <property type="entry name" value="GLYCINE BETAINE/L-PROLINE TRANSPORT SYSTEM PERMEASE PROTEIN PROW"/>
    <property type="match status" value="1"/>
</dbReference>
<keyword evidence="3 8" id="KW-0812">Transmembrane</keyword>
<dbReference type="SUPFAM" id="SSF53850">
    <property type="entry name" value="Periplasmic binding protein-like II"/>
    <property type="match status" value="1"/>
</dbReference>
<dbReference type="InterPro" id="IPR000515">
    <property type="entry name" value="MetI-like"/>
</dbReference>
<dbReference type="FunFam" id="1.10.3720.10:FF:000001">
    <property type="entry name" value="Glycine betaine ABC transporter, permease"/>
    <property type="match status" value="1"/>
</dbReference>
<feature type="transmembrane region" description="Helical" evidence="8">
    <location>
        <begin position="25"/>
        <end position="47"/>
    </location>
</feature>
<dbReference type="GO" id="GO:0031460">
    <property type="term" value="P:glycine betaine transport"/>
    <property type="evidence" value="ECO:0007669"/>
    <property type="project" value="TreeGrafter"/>
</dbReference>
<dbReference type="CDD" id="cd13610">
    <property type="entry name" value="PBP2_ChoS"/>
    <property type="match status" value="1"/>
</dbReference>
<dbReference type="OrthoDB" id="9801163at2"/>
<dbReference type="InterPro" id="IPR035906">
    <property type="entry name" value="MetI-like_sf"/>
</dbReference>
<evidence type="ECO:0000256" key="6">
    <source>
        <dbReference type="ARBA" id="ARBA00035642"/>
    </source>
</evidence>
<evidence type="ECO:0000313" key="10">
    <source>
        <dbReference type="EMBL" id="OUZ32787.1"/>
    </source>
</evidence>
<evidence type="ECO:0000256" key="4">
    <source>
        <dbReference type="ARBA" id="ARBA00022989"/>
    </source>
</evidence>
<keyword evidence="12" id="KW-1185">Reference proteome</keyword>
<evidence type="ECO:0000313" key="11">
    <source>
        <dbReference type="EMBL" id="WYJ94079.1"/>
    </source>
</evidence>